<dbReference type="Pfam" id="PF07731">
    <property type="entry name" value="Cu-oxidase_2"/>
    <property type="match status" value="1"/>
</dbReference>
<dbReference type="PANTHER" id="PTHR11709:SF394">
    <property type="entry name" value="FI03373P-RELATED"/>
    <property type="match status" value="1"/>
</dbReference>
<evidence type="ECO:0000256" key="3">
    <source>
        <dbReference type="ARBA" id="ARBA00023002"/>
    </source>
</evidence>
<evidence type="ECO:0000256" key="2">
    <source>
        <dbReference type="ARBA" id="ARBA00022723"/>
    </source>
</evidence>
<feature type="region of interest" description="Disordered" evidence="5">
    <location>
        <begin position="317"/>
        <end position="418"/>
    </location>
</feature>
<dbReference type="Proteomes" id="UP000275385">
    <property type="component" value="Unassembled WGS sequence"/>
</dbReference>
<comment type="similarity">
    <text evidence="1">Belongs to the multicopper oxidase family.</text>
</comment>
<dbReference type="Pfam" id="PF00394">
    <property type="entry name" value="Cu-oxidase"/>
    <property type="match status" value="1"/>
</dbReference>
<evidence type="ECO:0000259" key="7">
    <source>
        <dbReference type="Pfam" id="PF00394"/>
    </source>
</evidence>
<dbReference type="Pfam" id="PF07732">
    <property type="entry name" value="Cu-oxidase_3"/>
    <property type="match status" value="1"/>
</dbReference>
<feature type="domain" description="Plastocyanin-like" evidence="7">
    <location>
        <begin position="185"/>
        <end position="282"/>
    </location>
</feature>
<dbReference type="GO" id="GO:0016491">
    <property type="term" value="F:oxidoreductase activity"/>
    <property type="evidence" value="ECO:0007669"/>
    <property type="project" value="UniProtKB-KW"/>
</dbReference>
<protein>
    <recommendedName>
        <fullName evidence="12">L-ascorbate oxidase</fullName>
    </recommendedName>
</protein>
<keyword evidence="4" id="KW-0186">Copper</keyword>
<dbReference type="PROSITE" id="PS00079">
    <property type="entry name" value="MULTICOPPER_OXIDASE1"/>
    <property type="match status" value="1"/>
</dbReference>
<evidence type="ECO:0000313" key="11">
    <source>
        <dbReference type="Proteomes" id="UP000275385"/>
    </source>
</evidence>
<name>A0A420Y576_9PEZI</name>
<keyword evidence="6" id="KW-0732">Signal</keyword>
<dbReference type="PROSITE" id="PS00080">
    <property type="entry name" value="MULTICOPPER_OXIDASE2"/>
    <property type="match status" value="1"/>
</dbReference>
<dbReference type="OrthoDB" id="2121828at2759"/>
<proteinExistence type="inferred from homology"/>
<dbReference type="InterPro" id="IPR001117">
    <property type="entry name" value="Cu-oxidase_2nd"/>
</dbReference>
<evidence type="ECO:0000259" key="9">
    <source>
        <dbReference type="Pfam" id="PF07732"/>
    </source>
</evidence>
<evidence type="ECO:0000313" key="10">
    <source>
        <dbReference type="EMBL" id="RKU43035.1"/>
    </source>
</evidence>
<keyword evidence="3" id="KW-0560">Oxidoreductase</keyword>
<dbReference type="InterPro" id="IPR033138">
    <property type="entry name" value="Cu_oxidase_CS"/>
</dbReference>
<dbReference type="SUPFAM" id="SSF49503">
    <property type="entry name" value="Cupredoxins"/>
    <property type="match status" value="3"/>
</dbReference>
<organism evidence="10 11">
    <name type="scientific">Coniochaeta pulveracea</name>
    <dbReference type="NCBI Taxonomy" id="177199"/>
    <lineage>
        <taxon>Eukaryota</taxon>
        <taxon>Fungi</taxon>
        <taxon>Dikarya</taxon>
        <taxon>Ascomycota</taxon>
        <taxon>Pezizomycotina</taxon>
        <taxon>Sordariomycetes</taxon>
        <taxon>Sordariomycetidae</taxon>
        <taxon>Coniochaetales</taxon>
        <taxon>Coniochaetaceae</taxon>
        <taxon>Coniochaeta</taxon>
    </lineage>
</organism>
<dbReference type="InterPro" id="IPR045087">
    <property type="entry name" value="Cu-oxidase_fam"/>
</dbReference>
<feature type="domain" description="Plastocyanin-like" evidence="8">
    <location>
        <begin position="496"/>
        <end position="638"/>
    </location>
</feature>
<dbReference type="PANTHER" id="PTHR11709">
    <property type="entry name" value="MULTI-COPPER OXIDASE"/>
    <property type="match status" value="1"/>
</dbReference>
<sequence>MFSYLFSALLAFNWSAPVTLALSVRHDSTFTPDHIIRVTNEVIDVACDSHLSVIVNGTTPGPLLRLAPGTASWIRVYNDVEDQNLTMHWHGLAQRMAPFSDGSPQAAQWPIPPGHFFDYEVETQAGDSGTYFFHSHTGMQAISACGALIVDDCDDPPYNYDEEIILQFSDYSPRSDGGGGQGGRGRNTDAILLNGKGLRSGDTSDGSDSCSLAVIEVEPSTTYRLRIIGATGLSHLAIGFEDHTELTVIQVDGGQYTQPYAVDYLQLGSGQRFDVLMTTKSEEEIEADGKDTYFIQFETLDRSNVLRGYGAFKYSASTSSKVRRRQAQYGRRGPRGRPKGQQGQQGPQAPPGQPGQPGQPGKQLGGEQGDDQAQPSAFQGRQGGGGPPSSSSSSSSSSDDDDSDILQPPSDPPIDLPEDNTEWLEYALEPLFPEPTPCPSLDEVTRRVVIDAQLLISGNSDDTVWRLAGLSWGEDDMSIPLLVDIYQRGKDAVPNYDNAMDNSGWDPDTKAFPVNIGEVLEVVIQNTGAINADGNDQGSGLVEAHPFHIHGQHVWDIGSGDGTYDAEANEKKIKNKGYTPVRRDTSMLYKYQDTVNPGEFAGWRAWRIRVDYAGVWMLHCHTLAHMTRGMQSVWVNGNADEIMQIPLAQAQGYLEYGGDVYGNDSYDPTVYQNYDSTESQCSSMNRKRIRSQ</sequence>
<reference evidence="10 11" key="1">
    <citation type="submission" date="2018-08" db="EMBL/GenBank/DDBJ databases">
        <title>Draft genome of the lignicolous fungus Coniochaeta pulveracea.</title>
        <authorList>
            <person name="Borstlap C.J."/>
            <person name="De Witt R.N."/>
            <person name="Botha A."/>
            <person name="Volschenk H."/>
        </authorList>
    </citation>
    <scope>NUCLEOTIDE SEQUENCE [LARGE SCALE GENOMIC DNA]</scope>
    <source>
        <strain evidence="10 11">CAB683</strain>
    </source>
</reference>
<evidence type="ECO:0000256" key="1">
    <source>
        <dbReference type="ARBA" id="ARBA00010609"/>
    </source>
</evidence>
<dbReference type="InterPro" id="IPR011707">
    <property type="entry name" value="Cu-oxidase-like_N"/>
</dbReference>
<keyword evidence="2" id="KW-0479">Metal-binding</keyword>
<keyword evidence="11" id="KW-1185">Reference proteome</keyword>
<feature type="domain" description="Plastocyanin-like" evidence="9">
    <location>
        <begin position="39"/>
        <end position="152"/>
    </location>
</feature>
<dbReference type="STRING" id="177199.A0A420Y576"/>
<dbReference type="InterPro" id="IPR002355">
    <property type="entry name" value="Cu_oxidase_Cu_BS"/>
</dbReference>
<evidence type="ECO:0000259" key="8">
    <source>
        <dbReference type="Pfam" id="PF07731"/>
    </source>
</evidence>
<dbReference type="InterPro" id="IPR035666">
    <property type="entry name" value="MCO_CuRO_3"/>
</dbReference>
<feature type="compositionally biased region" description="Basic residues" evidence="5">
    <location>
        <begin position="321"/>
        <end position="338"/>
    </location>
</feature>
<dbReference type="AlphaFoldDB" id="A0A420Y576"/>
<evidence type="ECO:0000256" key="5">
    <source>
        <dbReference type="SAM" id="MobiDB-lite"/>
    </source>
</evidence>
<comment type="caution">
    <text evidence="10">The sequence shown here is derived from an EMBL/GenBank/DDBJ whole genome shotgun (WGS) entry which is preliminary data.</text>
</comment>
<accession>A0A420Y576</accession>
<evidence type="ECO:0008006" key="12">
    <source>
        <dbReference type="Google" id="ProtNLM"/>
    </source>
</evidence>
<gene>
    <name evidence="10" type="ORF">DL546_005160</name>
</gene>
<dbReference type="InterPro" id="IPR011706">
    <property type="entry name" value="Cu-oxidase_C"/>
</dbReference>
<dbReference type="EMBL" id="QVQW01000048">
    <property type="protein sequence ID" value="RKU43035.1"/>
    <property type="molecule type" value="Genomic_DNA"/>
</dbReference>
<feature type="compositionally biased region" description="Low complexity" evidence="5">
    <location>
        <begin position="388"/>
        <end position="397"/>
    </location>
</feature>
<evidence type="ECO:0000256" key="6">
    <source>
        <dbReference type="SAM" id="SignalP"/>
    </source>
</evidence>
<dbReference type="InterPro" id="IPR008972">
    <property type="entry name" value="Cupredoxin"/>
</dbReference>
<evidence type="ECO:0000256" key="4">
    <source>
        <dbReference type="ARBA" id="ARBA00023008"/>
    </source>
</evidence>
<dbReference type="CDD" id="cd13895">
    <property type="entry name" value="CuRO_3_AAO_like_2"/>
    <property type="match status" value="1"/>
</dbReference>
<feature type="signal peptide" evidence="6">
    <location>
        <begin position="1"/>
        <end position="21"/>
    </location>
</feature>
<dbReference type="GO" id="GO:0005507">
    <property type="term" value="F:copper ion binding"/>
    <property type="evidence" value="ECO:0007669"/>
    <property type="project" value="InterPro"/>
</dbReference>
<feature type="chain" id="PRO_5019332009" description="L-ascorbate oxidase" evidence="6">
    <location>
        <begin position="22"/>
        <end position="692"/>
    </location>
</feature>
<dbReference type="Gene3D" id="2.60.40.420">
    <property type="entry name" value="Cupredoxins - blue copper proteins"/>
    <property type="match status" value="3"/>
</dbReference>